<accession>A0ABW9E3R5</accession>
<protein>
    <submittedName>
        <fullName evidence="4">BON domain-containing protein</fullName>
    </submittedName>
</protein>
<keyword evidence="2" id="KW-0732">Signal</keyword>
<feature type="compositionally biased region" description="Low complexity" evidence="1">
    <location>
        <begin position="22"/>
        <end position="39"/>
    </location>
</feature>
<feature type="chain" id="PRO_5046324473" evidence="2">
    <location>
        <begin position="23"/>
        <end position="124"/>
    </location>
</feature>
<feature type="region of interest" description="Disordered" evidence="1">
    <location>
        <begin position="22"/>
        <end position="44"/>
    </location>
</feature>
<reference evidence="4 5" key="1">
    <citation type="journal article" date="2024" name="Chem. Sci.">
        <title>Discovery of megapolipeptins by genome mining of a Burkholderiales bacteria collection.</title>
        <authorList>
            <person name="Paulo B.S."/>
            <person name="Recchia M.J.J."/>
            <person name="Lee S."/>
            <person name="Fergusson C.H."/>
            <person name="Romanowski S.B."/>
            <person name="Hernandez A."/>
            <person name="Krull N."/>
            <person name="Liu D.Y."/>
            <person name="Cavanagh H."/>
            <person name="Bos A."/>
            <person name="Gray C.A."/>
            <person name="Murphy B.T."/>
            <person name="Linington R.G."/>
            <person name="Eustaquio A.S."/>
        </authorList>
    </citation>
    <scope>NUCLEOTIDE SEQUENCE [LARGE SCALE GENOMIC DNA]</scope>
    <source>
        <strain evidence="4 5">RL17-338-BIC-A</strain>
    </source>
</reference>
<dbReference type="Pfam" id="PF04972">
    <property type="entry name" value="BON"/>
    <property type="match status" value="1"/>
</dbReference>
<evidence type="ECO:0000256" key="1">
    <source>
        <dbReference type="SAM" id="MobiDB-lite"/>
    </source>
</evidence>
<gene>
    <name evidence="4" type="ORF">PQQ63_34055</name>
</gene>
<evidence type="ECO:0000313" key="4">
    <source>
        <dbReference type="EMBL" id="MFM0641714.1"/>
    </source>
</evidence>
<keyword evidence="5" id="KW-1185">Reference proteome</keyword>
<organism evidence="4 5">
    <name type="scientific">Paraburkholderia metrosideri</name>
    <dbReference type="NCBI Taxonomy" id="580937"/>
    <lineage>
        <taxon>Bacteria</taxon>
        <taxon>Pseudomonadati</taxon>
        <taxon>Pseudomonadota</taxon>
        <taxon>Betaproteobacteria</taxon>
        <taxon>Burkholderiales</taxon>
        <taxon>Burkholderiaceae</taxon>
        <taxon>Paraburkholderia</taxon>
    </lineage>
</organism>
<name>A0ABW9E3R5_9BURK</name>
<dbReference type="Proteomes" id="UP001629432">
    <property type="component" value="Unassembled WGS sequence"/>
</dbReference>
<dbReference type="PROSITE" id="PS50914">
    <property type="entry name" value="BON"/>
    <property type="match status" value="1"/>
</dbReference>
<dbReference type="InterPro" id="IPR007055">
    <property type="entry name" value="BON_dom"/>
</dbReference>
<evidence type="ECO:0000256" key="2">
    <source>
        <dbReference type="SAM" id="SignalP"/>
    </source>
</evidence>
<evidence type="ECO:0000313" key="5">
    <source>
        <dbReference type="Proteomes" id="UP001629432"/>
    </source>
</evidence>
<comment type="caution">
    <text evidence="4">The sequence shown here is derived from an EMBL/GenBank/DDBJ whole genome shotgun (WGS) entry which is preliminary data.</text>
</comment>
<feature type="domain" description="BON" evidence="3">
    <location>
        <begin position="51"/>
        <end position="121"/>
    </location>
</feature>
<evidence type="ECO:0000259" key="3">
    <source>
        <dbReference type="PROSITE" id="PS50914"/>
    </source>
</evidence>
<feature type="signal peptide" evidence="2">
    <location>
        <begin position="1"/>
        <end position="22"/>
    </location>
</feature>
<sequence length="124" mass="13215">MKSLYPIIFGAVFALTSLGVSAQTSSSTPDASSDTGASSQTPASKKILRLENHQLSKVVQRTLAKTKGLTDTHIIPFAKYKSGDVILAGFITDSTQEQIAIDVARKVPNVKSVESKLTLVEEGH</sequence>
<proteinExistence type="predicted"/>
<dbReference type="EMBL" id="JAQQCF010000047">
    <property type="protein sequence ID" value="MFM0641714.1"/>
    <property type="molecule type" value="Genomic_DNA"/>
</dbReference>
<dbReference type="RefSeq" id="WP_408241802.1">
    <property type="nucleotide sequence ID" value="NZ_JAQQCF010000047.1"/>
</dbReference>